<comment type="caution">
    <text evidence="1">The sequence shown here is derived from an EMBL/GenBank/DDBJ whole genome shotgun (WGS) entry which is preliminary data.</text>
</comment>
<gene>
    <name evidence="1" type="ORF">S01H4_42577</name>
</gene>
<sequence>MKTTILLKKFFIDEKEFITSDELREYCNSFNLDYGNVLKYFLSRGYLLRIFKGIFYIRNLDELRFGRTKYNRLKLVSKGLELKGVKNWYFGLHTALKFNNMTHVYFNIDDVLSENLFRAKPIEINHRKYKFTKLKPDLLGFGIIEKNGFRYSDPEKTILDFAYLWVYNSIPEKIISNSIEEFMGHHSVSKDKLK</sequence>
<feature type="non-terminal residue" evidence="1">
    <location>
        <position position="194"/>
    </location>
</feature>
<accession>X1B8L9</accession>
<organism evidence="1">
    <name type="scientific">marine sediment metagenome</name>
    <dbReference type="NCBI Taxonomy" id="412755"/>
    <lineage>
        <taxon>unclassified sequences</taxon>
        <taxon>metagenomes</taxon>
        <taxon>ecological metagenomes</taxon>
    </lineage>
</organism>
<evidence type="ECO:0008006" key="2">
    <source>
        <dbReference type="Google" id="ProtNLM"/>
    </source>
</evidence>
<reference evidence="1" key="1">
    <citation type="journal article" date="2014" name="Front. Microbiol.">
        <title>High frequency of phylogenetically diverse reductive dehalogenase-homologous genes in deep subseafloor sedimentary metagenomes.</title>
        <authorList>
            <person name="Kawai M."/>
            <person name="Futagami T."/>
            <person name="Toyoda A."/>
            <person name="Takaki Y."/>
            <person name="Nishi S."/>
            <person name="Hori S."/>
            <person name="Arai W."/>
            <person name="Tsubouchi T."/>
            <person name="Morono Y."/>
            <person name="Uchiyama I."/>
            <person name="Ito T."/>
            <person name="Fujiyama A."/>
            <person name="Inagaki F."/>
            <person name="Takami H."/>
        </authorList>
    </citation>
    <scope>NUCLEOTIDE SEQUENCE</scope>
    <source>
        <strain evidence="1">Expedition CK06-06</strain>
    </source>
</reference>
<name>X1B8L9_9ZZZZ</name>
<protein>
    <recommendedName>
        <fullName evidence="2">AbiEi antitoxin C-terminal domain-containing protein</fullName>
    </recommendedName>
</protein>
<dbReference type="AlphaFoldDB" id="X1B8L9"/>
<dbReference type="EMBL" id="BART01023396">
    <property type="protein sequence ID" value="GAG92114.1"/>
    <property type="molecule type" value="Genomic_DNA"/>
</dbReference>
<proteinExistence type="predicted"/>
<evidence type="ECO:0000313" key="1">
    <source>
        <dbReference type="EMBL" id="GAG92114.1"/>
    </source>
</evidence>